<keyword evidence="1" id="KW-0472">Membrane</keyword>
<feature type="transmembrane region" description="Helical" evidence="1">
    <location>
        <begin position="108"/>
        <end position="129"/>
    </location>
</feature>
<dbReference type="STRING" id="1052260.SAMN05660199_02259"/>
<feature type="transmembrane region" description="Helical" evidence="1">
    <location>
        <begin position="43"/>
        <end position="65"/>
    </location>
</feature>
<keyword evidence="1" id="KW-0812">Transmembrane</keyword>
<proteinExistence type="predicted"/>
<dbReference type="RefSeq" id="WP_091244769.1">
    <property type="nucleotide sequence ID" value="NZ_FNIR01000006.1"/>
</dbReference>
<organism evidence="2 3">
    <name type="scientific">Klenkia soli</name>
    <dbReference type="NCBI Taxonomy" id="1052260"/>
    <lineage>
        <taxon>Bacteria</taxon>
        <taxon>Bacillati</taxon>
        <taxon>Actinomycetota</taxon>
        <taxon>Actinomycetes</taxon>
        <taxon>Geodermatophilales</taxon>
        <taxon>Geodermatophilaceae</taxon>
        <taxon>Klenkia</taxon>
    </lineage>
</organism>
<reference evidence="3" key="1">
    <citation type="submission" date="2016-10" db="EMBL/GenBank/DDBJ databases">
        <authorList>
            <person name="Varghese N."/>
            <person name="Submissions S."/>
        </authorList>
    </citation>
    <scope>NUCLEOTIDE SEQUENCE [LARGE SCALE GENOMIC DNA]</scope>
    <source>
        <strain evidence="3">DSM 45843</strain>
    </source>
</reference>
<dbReference type="EMBL" id="FNIR01000006">
    <property type="protein sequence ID" value="SDO60193.1"/>
    <property type="molecule type" value="Genomic_DNA"/>
</dbReference>
<sequence>MLPTLNGRIQTRVALLVVVGSVWTLLITPLLPTGVGLGASYGATFSVLLVVTVLGVLWELVYHGIQQFRWEKDWPTLFGLVTMVPEGLLVWFLFAGGAIPWIGSLPGWAFLVHFVTTWMWVFVIANGPIRVPFVHWRFNGGRLV</sequence>
<evidence type="ECO:0000256" key="1">
    <source>
        <dbReference type="SAM" id="Phobius"/>
    </source>
</evidence>
<name>A0A1H0KWP6_9ACTN</name>
<accession>A0A1H0KWP6</accession>
<feature type="transmembrane region" description="Helical" evidence="1">
    <location>
        <begin position="12"/>
        <end position="31"/>
    </location>
</feature>
<keyword evidence="1" id="KW-1133">Transmembrane helix</keyword>
<gene>
    <name evidence="2" type="ORF">SAMN05660199_02259</name>
</gene>
<dbReference type="AlphaFoldDB" id="A0A1H0KWP6"/>
<keyword evidence="3" id="KW-1185">Reference proteome</keyword>
<dbReference type="Proteomes" id="UP000199088">
    <property type="component" value="Unassembled WGS sequence"/>
</dbReference>
<feature type="transmembrane region" description="Helical" evidence="1">
    <location>
        <begin position="77"/>
        <end position="102"/>
    </location>
</feature>
<dbReference type="OrthoDB" id="4546196at2"/>
<protein>
    <submittedName>
        <fullName evidence="2">Uncharacterized protein</fullName>
    </submittedName>
</protein>
<evidence type="ECO:0000313" key="3">
    <source>
        <dbReference type="Proteomes" id="UP000199088"/>
    </source>
</evidence>
<evidence type="ECO:0000313" key="2">
    <source>
        <dbReference type="EMBL" id="SDO60193.1"/>
    </source>
</evidence>